<evidence type="ECO:0000313" key="2">
    <source>
        <dbReference type="Proteomes" id="UP000199607"/>
    </source>
</evidence>
<dbReference type="STRING" id="553466.SAMN04487950_1250"/>
<organism evidence="1 2">
    <name type="scientific">Halogranum rubrum</name>
    <dbReference type="NCBI Taxonomy" id="553466"/>
    <lineage>
        <taxon>Archaea</taxon>
        <taxon>Methanobacteriati</taxon>
        <taxon>Methanobacteriota</taxon>
        <taxon>Stenosarchaea group</taxon>
        <taxon>Halobacteria</taxon>
        <taxon>Halobacteriales</taxon>
        <taxon>Haloferacaceae</taxon>
    </lineage>
</organism>
<protein>
    <submittedName>
        <fullName evidence="1">Uncharacterized protein</fullName>
    </submittedName>
</protein>
<gene>
    <name evidence="1" type="ORF">SAMN04487950_1250</name>
</gene>
<dbReference type="Proteomes" id="UP000199607">
    <property type="component" value="Unassembled WGS sequence"/>
</dbReference>
<dbReference type="AlphaFoldDB" id="A0A1I4CPC3"/>
<reference evidence="2" key="1">
    <citation type="submission" date="2016-10" db="EMBL/GenBank/DDBJ databases">
        <authorList>
            <person name="Varghese N."/>
            <person name="Submissions S."/>
        </authorList>
    </citation>
    <scope>NUCLEOTIDE SEQUENCE [LARGE SCALE GENOMIC DNA]</scope>
    <source>
        <strain evidence="2">CGMCC 1.7738</strain>
    </source>
</reference>
<keyword evidence="2" id="KW-1185">Reference proteome</keyword>
<accession>A0A1I4CPC3</accession>
<proteinExistence type="predicted"/>
<dbReference type="RefSeq" id="WP_089867108.1">
    <property type="nucleotide sequence ID" value="NZ_FOTC01000001.1"/>
</dbReference>
<evidence type="ECO:0000313" key="1">
    <source>
        <dbReference type="EMBL" id="SFK81926.1"/>
    </source>
</evidence>
<dbReference type="EMBL" id="FOTC01000001">
    <property type="protein sequence ID" value="SFK81926.1"/>
    <property type="molecule type" value="Genomic_DNA"/>
</dbReference>
<name>A0A1I4CPC3_9EURY</name>
<dbReference type="PROSITE" id="PS51257">
    <property type="entry name" value="PROKAR_LIPOPROTEIN"/>
    <property type="match status" value="1"/>
</dbReference>
<sequence length="142" mass="15508">MHKSLLSLTLLFCVVTAGCTGTQSDTPTITPDTVTVSPGDSAFLWVRATDVAEMRVGSAQEIPGVELAHDDAMVVPRPDFVEESYPPNWVWDSPRHLVLVRVPVRVAADASSGTYHYPVIVRNETRQHETPVTTNVTVVVEP</sequence>